<protein>
    <submittedName>
        <fullName evidence="2">Uncharacterized protein</fullName>
    </submittedName>
</protein>
<evidence type="ECO:0000313" key="3">
    <source>
        <dbReference type="Proteomes" id="UP001530400"/>
    </source>
</evidence>
<keyword evidence="1" id="KW-0812">Transmembrane</keyword>
<dbReference type="AlphaFoldDB" id="A0ABD3N7J7"/>
<evidence type="ECO:0000313" key="2">
    <source>
        <dbReference type="EMBL" id="KAL3772000.1"/>
    </source>
</evidence>
<keyword evidence="1" id="KW-1133">Transmembrane helix</keyword>
<feature type="transmembrane region" description="Helical" evidence="1">
    <location>
        <begin position="111"/>
        <end position="132"/>
    </location>
</feature>
<evidence type="ECO:0000256" key="1">
    <source>
        <dbReference type="SAM" id="Phobius"/>
    </source>
</evidence>
<sequence length="164" mass="18236">MASSSVTTTKTDVSAPQDASGFNQTKRHWARGFLWATSILLIFDKPLFSLATSSCAVYVMHGGKWLSQKNMKWMAASIVSFCVSLYALALRVESDFVDEERAYELKATLSIKHRIAEIIWGGLLFLCLVITVKEHVDKAIEKTSMVVDDLSKSLGKENGQKKQS</sequence>
<proteinExistence type="predicted"/>
<keyword evidence="3" id="KW-1185">Reference proteome</keyword>
<dbReference type="Proteomes" id="UP001530400">
    <property type="component" value="Unassembled WGS sequence"/>
</dbReference>
<comment type="caution">
    <text evidence="2">The sequence shown here is derived from an EMBL/GenBank/DDBJ whole genome shotgun (WGS) entry which is preliminary data.</text>
</comment>
<accession>A0ABD3N7J7</accession>
<dbReference type="EMBL" id="JALLPJ020001275">
    <property type="protein sequence ID" value="KAL3772000.1"/>
    <property type="molecule type" value="Genomic_DNA"/>
</dbReference>
<feature type="transmembrane region" description="Helical" evidence="1">
    <location>
        <begin position="73"/>
        <end position="91"/>
    </location>
</feature>
<gene>
    <name evidence="2" type="ORF">ACHAWO_008172</name>
</gene>
<name>A0ABD3N7J7_9STRA</name>
<keyword evidence="1" id="KW-0472">Membrane</keyword>
<reference evidence="2 3" key="1">
    <citation type="submission" date="2024-10" db="EMBL/GenBank/DDBJ databases">
        <title>Updated reference genomes for cyclostephanoid diatoms.</title>
        <authorList>
            <person name="Roberts W.R."/>
            <person name="Alverson A.J."/>
        </authorList>
    </citation>
    <scope>NUCLEOTIDE SEQUENCE [LARGE SCALE GENOMIC DNA]</scope>
    <source>
        <strain evidence="2 3">AJA010-31</strain>
    </source>
</reference>
<organism evidence="2 3">
    <name type="scientific">Cyclotella atomus</name>
    <dbReference type="NCBI Taxonomy" id="382360"/>
    <lineage>
        <taxon>Eukaryota</taxon>
        <taxon>Sar</taxon>
        <taxon>Stramenopiles</taxon>
        <taxon>Ochrophyta</taxon>
        <taxon>Bacillariophyta</taxon>
        <taxon>Coscinodiscophyceae</taxon>
        <taxon>Thalassiosirophycidae</taxon>
        <taxon>Stephanodiscales</taxon>
        <taxon>Stephanodiscaceae</taxon>
        <taxon>Cyclotella</taxon>
    </lineage>
</organism>